<dbReference type="OrthoDB" id="2866324at2759"/>
<gene>
    <name evidence="2" type="ORF">D9611_006446</name>
</gene>
<dbReference type="InterPro" id="IPR032675">
    <property type="entry name" value="LRR_dom_sf"/>
</dbReference>
<accession>A0A8H5C7B7</accession>
<evidence type="ECO:0000313" key="3">
    <source>
        <dbReference type="Proteomes" id="UP000541558"/>
    </source>
</evidence>
<dbReference type="Proteomes" id="UP000541558">
    <property type="component" value="Unassembled WGS sequence"/>
</dbReference>
<dbReference type="EMBL" id="JAACJK010000059">
    <property type="protein sequence ID" value="KAF5336039.1"/>
    <property type="molecule type" value="Genomic_DNA"/>
</dbReference>
<organism evidence="2 3">
    <name type="scientific">Ephemerocybe angulata</name>
    <dbReference type="NCBI Taxonomy" id="980116"/>
    <lineage>
        <taxon>Eukaryota</taxon>
        <taxon>Fungi</taxon>
        <taxon>Dikarya</taxon>
        <taxon>Basidiomycota</taxon>
        <taxon>Agaricomycotina</taxon>
        <taxon>Agaricomycetes</taxon>
        <taxon>Agaricomycetidae</taxon>
        <taxon>Agaricales</taxon>
        <taxon>Agaricineae</taxon>
        <taxon>Psathyrellaceae</taxon>
        <taxon>Ephemerocybe</taxon>
    </lineage>
</organism>
<dbReference type="SUPFAM" id="SSF52047">
    <property type="entry name" value="RNI-like"/>
    <property type="match status" value="1"/>
</dbReference>
<dbReference type="AlphaFoldDB" id="A0A8H5C7B7"/>
<dbReference type="InterPro" id="IPR001810">
    <property type="entry name" value="F-box_dom"/>
</dbReference>
<evidence type="ECO:0000259" key="1">
    <source>
        <dbReference type="Pfam" id="PF12937"/>
    </source>
</evidence>
<comment type="caution">
    <text evidence="2">The sequence shown here is derived from an EMBL/GenBank/DDBJ whole genome shotgun (WGS) entry which is preliminary data.</text>
</comment>
<sequence>MWPLPTERLLQVETEPPEFDAHRQRVDTRLSEIKGEIQAGEGEVCALRNFRNRMLPVNLLPPEILSTILVSFVSETRRSTDNSRTALGMMKPWLTVTRVCRHWRDVAMKCGRLWSNLLFSNLTFTQLMLERSLQAPLSISIDLVENHKFLDILTTALSQSRRLRSVDIELDEHIPLETVWPTCTSETPNLKFLRLKYPTLAEQEDNKLPEPFLQHEAPLLEYLSLEGFHISDWRSIPLAPSLTFLCIRPRNGQLTTGASPGEVMSSLADMPLLNYLAIAGLLPSDPYPSVSTLTLKHLETLRLSAPMPAIDAFLQVVYLPKLKELQISFKDQYRDLSSFLKALSSSWDLARNEVQSLRLKSSDQREGFDRGHGYIGDTLSLAFSRPEGSKPIVTDMVLHFPGHNLSVEPILRSIGRAGLTPLHTLEFDSVGAVHASVWTELFSDLPYLRFITIKQALPRGFVTALKCPAGARTTPFSALENLVLDGVNFRYTTQGISLGPILDLLEAMVSRPKQIKKLRMYRCLHFERSDTELFQTRLPDLQVAWSPPS</sequence>
<protein>
    <recommendedName>
        <fullName evidence="1">F-box domain-containing protein</fullName>
    </recommendedName>
</protein>
<feature type="domain" description="F-box" evidence="1">
    <location>
        <begin position="58"/>
        <end position="119"/>
    </location>
</feature>
<proteinExistence type="predicted"/>
<evidence type="ECO:0000313" key="2">
    <source>
        <dbReference type="EMBL" id="KAF5336039.1"/>
    </source>
</evidence>
<keyword evidence="3" id="KW-1185">Reference proteome</keyword>
<reference evidence="2 3" key="1">
    <citation type="journal article" date="2020" name="ISME J.">
        <title>Uncovering the hidden diversity of litter-decomposition mechanisms in mushroom-forming fungi.</title>
        <authorList>
            <person name="Floudas D."/>
            <person name="Bentzer J."/>
            <person name="Ahren D."/>
            <person name="Johansson T."/>
            <person name="Persson P."/>
            <person name="Tunlid A."/>
        </authorList>
    </citation>
    <scope>NUCLEOTIDE SEQUENCE [LARGE SCALE GENOMIC DNA]</scope>
    <source>
        <strain evidence="2 3">CBS 175.51</strain>
    </source>
</reference>
<dbReference type="Pfam" id="PF12937">
    <property type="entry name" value="F-box-like"/>
    <property type="match status" value="1"/>
</dbReference>
<dbReference type="Gene3D" id="3.80.10.10">
    <property type="entry name" value="Ribonuclease Inhibitor"/>
    <property type="match status" value="1"/>
</dbReference>
<name>A0A8H5C7B7_9AGAR</name>
<dbReference type="Gene3D" id="1.20.1280.50">
    <property type="match status" value="1"/>
</dbReference>